<dbReference type="RefSeq" id="WP_091096628.1">
    <property type="nucleotide sequence ID" value="NZ_FNXE01000007.1"/>
</dbReference>
<dbReference type="SUPFAM" id="SSF49464">
    <property type="entry name" value="Carboxypeptidase regulatory domain-like"/>
    <property type="match status" value="1"/>
</dbReference>
<keyword evidence="1" id="KW-0732">Signal</keyword>
<dbReference type="Gene3D" id="2.60.40.1120">
    <property type="entry name" value="Carboxypeptidase-like, regulatory domain"/>
    <property type="match status" value="1"/>
</dbReference>
<protein>
    <submittedName>
        <fullName evidence="2">CarboxypepD_reg-like domain-containing protein</fullName>
    </submittedName>
</protein>
<feature type="chain" id="PRO_5011604885" evidence="1">
    <location>
        <begin position="19"/>
        <end position="389"/>
    </location>
</feature>
<evidence type="ECO:0000256" key="1">
    <source>
        <dbReference type="SAM" id="SignalP"/>
    </source>
</evidence>
<evidence type="ECO:0000313" key="2">
    <source>
        <dbReference type="EMBL" id="SEH67496.1"/>
    </source>
</evidence>
<feature type="signal peptide" evidence="1">
    <location>
        <begin position="1"/>
        <end position="18"/>
    </location>
</feature>
<proteinExistence type="predicted"/>
<dbReference type="OrthoDB" id="766873at2"/>
<organism evidence="2 3">
    <name type="scientific">Paenimyroides marinum</name>
    <dbReference type="NCBI Taxonomy" id="1159016"/>
    <lineage>
        <taxon>Bacteria</taxon>
        <taxon>Pseudomonadati</taxon>
        <taxon>Bacteroidota</taxon>
        <taxon>Flavobacteriia</taxon>
        <taxon>Flavobacteriales</taxon>
        <taxon>Flavobacteriaceae</taxon>
        <taxon>Paenimyroides</taxon>
    </lineage>
</organism>
<dbReference type="STRING" id="1159016.SAMN02927937_00826"/>
<evidence type="ECO:0000313" key="3">
    <source>
        <dbReference type="Proteomes" id="UP000199634"/>
    </source>
</evidence>
<dbReference type="AlphaFoldDB" id="A0A1H6K7M4"/>
<reference evidence="3" key="1">
    <citation type="submission" date="2016-10" db="EMBL/GenBank/DDBJ databases">
        <authorList>
            <person name="Varghese N."/>
            <person name="Submissions S."/>
        </authorList>
    </citation>
    <scope>NUCLEOTIDE SEQUENCE [LARGE SCALE GENOMIC DNA]</scope>
    <source>
        <strain evidence="3">CGMCC 1.10825</strain>
    </source>
</reference>
<sequence>MKNSLLLFFVFCTTTLLAQKSVQGIIKDTETNQPIEYAIIVGNSSGKSTVTNSEGRFRLNLSTEDSKIIVKHLSYFTKELPVNDAQSFNIQLQSTTESLEEIVILQTSIKSEIEKAIKTSQARFANNLKLNTYYRELSYVNNSMYEYEDAEIDYYLQSINNSNVVVKESRSVKFTNEDAKKFDTSTIVNYYWGDLKDKVSNEFKFKLIKEIIFDKEYDLYITTKTAGDGTELNILHFSPTDDAEKATLSGTMIYGAQDYLIREVKANLSEKFMDNSEFLPNNNGHWRKRSFYNRTTIFNLYNGKYSLTYVSYRLFGVSQVFNQLNKIGGFVELLVDSVEENPATVKPETFYTRKKLTPLGKNYKTKYWKKFNVVPLTYKEEQMLKQINK</sequence>
<dbReference type="EMBL" id="FNXE01000007">
    <property type="protein sequence ID" value="SEH67496.1"/>
    <property type="molecule type" value="Genomic_DNA"/>
</dbReference>
<dbReference type="InterPro" id="IPR008969">
    <property type="entry name" value="CarboxyPept-like_regulatory"/>
</dbReference>
<name>A0A1H6K7M4_9FLAO</name>
<gene>
    <name evidence="2" type="ORF">SAMN02927937_00826</name>
</gene>
<keyword evidence="3" id="KW-1185">Reference proteome</keyword>
<accession>A0A1H6K7M4</accession>
<dbReference type="Pfam" id="PF13715">
    <property type="entry name" value="CarbopepD_reg_2"/>
    <property type="match status" value="1"/>
</dbReference>
<dbReference type="Proteomes" id="UP000199634">
    <property type="component" value="Unassembled WGS sequence"/>
</dbReference>